<organism evidence="7 8">
    <name type="scientific">Porites lobata</name>
    <dbReference type="NCBI Taxonomy" id="104759"/>
    <lineage>
        <taxon>Eukaryota</taxon>
        <taxon>Metazoa</taxon>
        <taxon>Cnidaria</taxon>
        <taxon>Anthozoa</taxon>
        <taxon>Hexacorallia</taxon>
        <taxon>Scleractinia</taxon>
        <taxon>Fungiina</taxon>
        <taxon>Poritidae</taxon>
        <taxon>Porites</taxon>
    </lineage>
</organism>
<keyword evidence="5" id="KW-0732">Signal</keyword>
<evidence type="ECO:0000313" key="8">
    <source>
        <dbReference type="Proteomes" id="UP001159405"/>
    </source>
</evidence>
<dbReference type="Pfam" id="PF00383">
    <property type="entry name" value="dCMP_cyt_deam_1"/>
    <property type="match status" value="1"/>
</dbReference>
<evidence type="ECO:0000256" key="4">
    <source>
        <dbReference type="ARBA" id="ARBA00041919"/>
    </source>
</evidence>
<dbReference type="PANTHER" id="PTHR11086:SF14">
    <property type="entry name" value="CYTIDINE AND DCMP DEAMINASE DOMAIN-CONTAINING PROTEIN 1"/>
    <property type="match status" value="1"/>
</dbReference>
<evidence type="ECO:0000313" key="7">
    <source>
        <dbReference type="EMBL" id="CAH3150009.1"/>
    </source>
</evidence>
<dbReference type="PROSITE" id="PS51747">
    <property type="entry name" value="CYT_DCMP_DEAMINASES_2"/>
    <property type="match status" value="1"/>
</dbReference>
<dbReference type="PANTHER" id="PTHR11086">
    <property type="entry name" value="DEOXYCYTIDYLATE DEAMINASE-RELATED"/>
    <property type="match status" value="1"/>
</dbReference>
<keyword evidence="1" id="KW-0677">Repeat</keyword>
<evidence type="ECO:0000256" key="1">
    <source>
        <dbReference type="ARBA" id="ARBA00022737"/>
    </source>
</evidence>
<dbReference type="InterPro" id="IPR002125">
    <property type="entry name" value="CMP_dCMP_dom"/>
</dbReference>
<name>A0ABN8PSI5_9CNID</name>
<protein>
    <recommendedName>
        <fullName evidence="3">Cytidine and dCMP deaminase domain-containing protein 1</fullName>
    </recommendedName>
    <alternativeName>
        <fullName evidence="4">Cytidine deaminase</fullName>
    </alternativeName>
</protein>
<dbReference type="InterPro" id="IPR015517">
    <property type="entry name" value="dCMP_deaminase-rel"/>
</dbReference>
<dbReference type="InterPro" id="IPR016193">
    <property type="entry name" value="Cytidine_deaminase-like"/>
</dbReference>
<dbReference type="Proteomes" id="UP001159405">
    <property type="component" value="Unassembled WGS sequence"/>
</dbReference>
<comment type="caution">
    <text evidence="7">The sequence shown here is derived from an EMBL/GenBank/DDBJ whole genome shotgun (WGS) entry which is preliminary data.</text>
</comment>
<feature type="signal peptide" evidence="5">
    <location>
        <begin position="1"/>
        <end position="20"/>
    </location>
</feature>
<dbReference type="EMBL" id="CALNXK010000088">
    <property type="protein sequence ID" value="CAH3150009.1"/>
    <property type="molecule type" value="Genomic_DNA"/>
</dbReference>
<evidence type="ECO:0000256" key="2">
    <source>
        <dbReference type="ARBA" id="ARBA00022801"/>
    </source>
</evidence>
<feature type="domain" description="CMP/dCMP-type deaminase" evidence="6">
    <location>
        <begin position="163"/>
        <end position="297"/>
    </location>
</feature>
<sequence length="320" mass="37408">MQSFRVTKTVLLLLKLLVQSKVKRVFYLPIEPEYFKRANDEDFDVEMSRVDELFKVSSIAQSVFVPRAGKDVIDVAERKHQTETSQRTTEQRNLLNKYWHVEWFETEDDQGNICQGRLPWRTFNCEMREQVKKDFESITEWMAHALIKSKLPRDASSEVFRRRQDIHLMKLAFFLAERTDDPKRGVGAVIVNKDKDIVGLGWNGFPTKSLYGEFPRAAYNENTSRGDNDAHYQDQKYPYIIHAVQNALLMRNTKSIQDATLVVTMTPCDDCTPLTDMQGIKRVVFGERIRSDSSRPLIKFTKFRKRVDDRDNPIECLELK</sequence>
<dbReference type="Gene3D" id="3.40.140.10">
    <property type="entry name" value="Cytidine Deaminase, domain 2"/>
    <property type="match status" value="1"/>
</dbReference>
<reference evidence="7 8" key="1">
    <citation type="submission" date="2022-05" db="EMBL/GenBank/DDBJ databases">
        <authorList>
            <consortium name="Genoscope - CEA"/>
            <person name="William W."/>
        </authorList>
    </citation>
    <scope>NUCLEOTIDE SEQUENCE [LARGE SCALE GENOMIC DNA]</scope>
</reference>
<keyword evidence="2" id="KW-0378">Hydrolase</keyword>
<accession>A0ABN8PSI5</accession>
<gene>
    <name evidence="7" type="ORF">PLOB_00047365</name>
</gene>
<proteinExistence type="predicted"/>
<evidence type="ECO:0000256" key="3">
    <source>
        <dbReference type="ARBA" id="ARBA00040574"/>
    </source>
</evidence>
<keyword evidence="8" id="KW-1185">Reference proteome</keyword>
<evidence type="ECO:0000256" key="5">
    <source>
        <dbReference type="SAM" id="SignalP"/>
    </source>
</evidence>
<evidence type="ECO:0000259" key="6">
    <source>
        <dbReference type="PROSITE" id="PS51747"/>
    </source>
</evidence>
<dbReference type="SUPFAM" id="SSF53927">
    <property type="entry name" value="Cytidine deaminase-like"/>
    <property type="match status" value="1"/>
</dbReference>
<feature type="chain" id="PRO_5046531887" description="Cytidine and dCMP deaminase domain-containing protein 1" evidence="5">
    <location>
        <begin position="21"/>
        <end position="320"/>
    </location>
</feature>